<dbReference type="Gene3D" id="1.10.287.3510">
    <property type="match status" value="1"/>
</dbReference>
<comment type="function">
    <text evidence="9">NDH-1 shuttles electrons from NADH, via FMN and iron-sulfur (Fe-S) centers, to quinones in the respiratory chain. The immediate electron acceptor for the enzyme in this species is believed to be ubiquinone. Couples the redox reaction to proton translocation (for every two electrons transferred, four hydrogen ions are translocated across the cytoplasmic membrane), and thus conserves the redox energy in a proton gradient.</text>
</comment>
<evidence type="ECO:0000256" key="6">
    <source>
        <dbReference type="ARBA" id="ARBA00022989"/>
    </source>
</evidence>
<evidence type="ECO:0000256" key="7">
    <source>
        <dbReference type="ARBA" id="ARBA00023027"/>
    </source>
</evidence>
<feature type="transmembrane region" description="Helical" evidence="9">
    <location>
        <begin position="34"/>
        <end position="51"/>
    </location>
</feature>
<keyword evidence="5 9" id="KW-1278">Translocase</keyword>
<comment type="similarity">
    <text evidence="2 9">Belongs to the complex I subunit 4L family.</text>
</comment>
<evidence type="ECO:0000256" key="3">
    <source>
        <dbReference type="ARBA" id="ARBA00022448"/>
    </source>
</evidence>
<dbReference type="NCBIfam" id="NF004320">
    <property type="entry name" value="PRK05715.1-2"/>
    <property type="match status" value="1"/>
</dbReference>
<dbReference type="PANTHER" id="PTHR11434:SF21">
    <property type="entry name" value="NADH DEHYDROGENASE SUBUNIT 4L-RELATED"/>
    <property type="match status" value="1"/>
</dbReference>
<proteinExistence type="inferred from homology"/>
<comment type="catalytic activity">
    <reaction evidence="9">
        <text>a quinone + NADH + 5 H(+)(in) = a quinol + NAD(+) + 4 H(+)(out)</text>
        <dbReference type="Rhea" id="RHEA:57888"/>
        <dbReference type="ChEBI" id="CHEBI:15378"/>
        <dbReference type="ChEBI" id="CHEBI:24646"/>
        <dbReference type="ChEBI" id="CHEBI:57540"/>
        <dbReference type="ChEBI" id="CHEBI:57945"/>
        <dbReference type="ChEBI" id="CHEBI:132124"/>
    </reaction>
</comment>
<dbReference type="GO" id="GO:0016491">
    <property type="term" value="F:oxidoreductase activity"/>
    <property type="evidence" value="ECO:0007669"/>
    <property type="project" value="UniProtKB-KW"/>
</dbReference>
<name>A0ABS7WQJ6_9BACT</name>
<accession>A0ABS7WQJ6</accession>
<reference evidence="10 11" key="1">
    <citation type="submission" date="2020-07" db="EMBL/GenBank/DDBJ databases">
        <title>Transfer of Campylobacter canadensis to the novel genus Avispirillum gen. nov., that also includes two novel species recovered from migratory waterfowl: Avispirillum anseris sp. nov. and Avispirillum brantae sp. nov.</title>
        <authorList>
            <person name="Miller W.G."/>
            <person name="Chapman M.H."/>
            <person name="Yee E."/>
            <person name="Inglis G.D."/>
        </authorList>
    </citation>
    <scope>NUCLEOTIDE SEQUENCE [LARGE SCALE GENOMIC DNA]</scope>
    <source>
        <strain evidence="10 11">L283</strain>
    </source>
</reference>
<keyword evidence="9" id="KW-0874">Quinone</keyword>
<keyword evidence="7 9" id="KW-0520">NAD</keyword>
<protein>
    <recommendedName>
        <fullName evidence="9">NADH-quinone oxidoreductase subunit K</fullName>
        <ecNumber evidence="9">7.1.1.-</ecNumber>
    </recommendedName>
    <alternativeName>
        <fullName evidence="9">NADH dehydrogenase I subunit K</fullName>
    </alternativeName>
    <alternativeName>
        <fullName evidence="9">NDH-1 subunit K</fullName>
    </alternativeName>
</protein>
<evidence type="ECO:0000256" key="1">
    <source>
        <dbReference type="ARBA" id="ARBA00004141"/>
    </source>
</evidence>
<keyword evidence="9" id="KW-1003">Cell membrane</keyword>
<evidence type="ECO:0000256" key="9">
    <source>
        <dbReference type="HAMAP-Rule" id="MF_01456"/>
    </source>
</evidence>
<dbReference type="Proteomes" id="UP000786183">
    <property type="component" value="Unassembled WGS sequence"/>
</dbReference>
<keyword evidence="10" id="KW-0560">Oxidoreductase</keyword>
<comment type="subunit">
    <text evidence="9">NDH-1 is composed of 14 different subunits. Subunits NuoA, H, J, K, L, M, N constitute the membrane sector of the complex.</text>
</comment>
<keyword evidence="3 9" id="KW-0813">Transport</keyword>
<dbReference type="HAMAP" id="MF_01456">
    <property type="entry name" value="NDH1_NuoK"/>
    <property type="match status" value="1"/>
</dbReference>
<comment type="caution">
    <text evidence="10">The sequence shown here is derived from an EMBL/GenBank/DDBJ whole genome shotgun (WGS) entry which is preliminary data.</text>
</comment>
<evidence type="ECO:0000256" key="2">
    <source>
        <dbReference type="ARBA" id="ARBA00010519"/>
    </source>
</evidence>
<organism evidence="10 11">
    <name type="scientific">Campylobacter canadensis</name>
    <dbReference type="NCBI Taxonomy" id="449520"/>
    <lineage>
        <taxon>Bacteria</taxon>
        <taxon>Pseudomonadati</taxon>
        <taxon>Campylobacterota</taxon>
        <taxon>Epsilonproteobacteria</taxon>
        <taxon>Campylobacterales</taxon>
        <taxon>Campylobacteraceae</taxon>
        <taxon>Campylobacter</taxon>
    </lineage>
</organism>
<keyword evidence="11" id="KW-1185">Reference proteome</keyword>
<gene>
    <name evidence="9 10" type="primary">nuoK</name>
    <name evidence="10" type="ORF">AVCANL283_01480</name>
</gene>
<keyword evidence="6 9" id="KW-1133">Transmembrane helix</keyword>
<dbReference type="EC" id="7.1.1.-" evidence="9"/>
<dbReference type="Pfam" id="PF00420">
    <property type="entry name" value="Oxidored_q2"/>
    <property type="match status" value="1"/>
</dbReference>
<evidence type="ECO:0000313" key="11">
    <source>
        <dbReference type="Proteomes" id="UP000786183"/>
    </source>
</evidence>
<sequence length="95" mass="10629">MNNYLILSFILFVIGIIGILKRQNLIMFFISTEIMLNAANLAFVSISKIHNDLNGQIFAIFIMAIAACEIVVGLSLCVIKFRQDKSLDFDLGESK</sequence>
<dbReference type="InterPro" id="IPR039428">
    <property type="entry name" value="NUOK/Mnh_C1-like"/>
</dbReference>
<feature type="transmembrane region" description="Helical" evidence="9">
    <location>
        <begin position="57"/>
        <end position="79"/>
    </location>
</feature>
<dbReference type="InterPro" id="IPR001133">
    <property type="entry name" value="NADH_UbQ_OxRdtase_chain4L/K"/>
</dbReference>
<evidence type="ECO:0000256" key="8">
    <source>
        <dbReference type="ARBA" id="ARBA00023136"/>
    </source>
</evidence>
<dbReference type="RefSeq" id="WP_172230217.1">
    <property type="nucleotide sequence ID" value="NZ_CP035946.1"/>
</dbReference>
<dbReference type="PANTHER" id="PTHR11434">
    <property type="entry name" value="NADH-UBIQUINONE OXIDOREDUCTASE SUBUNIT ND4L"/>
    <property type="match status" value="1"/>
</dbReference>
<evidence type="ECO:0000256" key="5">
    <source>
        <dbReference type="ARBA" id="ARBA00022967"/>
    </source>
</evidence>
<feature type="transmembrane region" description="Helical" evidence="9">
    <location>
        <begin position="6"/>
        <end position="22"/>
    </location>
</feature>
<evidence type="ECO:0000313" key="10">
    <source>
        <dbReference type="EMBL" id="MBZ7986788.1"/>
    </source>
</evidence>
<evidence type="ECO:0000256" key="4">
    <source>
        <dbReference type="ARBA" id="ARBA00022692"/>
    </source>
</evidence>
<keyword evidence="9" id="KW-0830">Ubiquinone</keyword>
<dbReference type="EMBL" id="JACGBB010000002">
    <property type="protein sequence ID" value="MBZ7986788.1"/>
    <property type="molecule type" value="Genomic_DNA"/>
</dbReference>
<keyword evidence="4 9" id="KW-0812">Transmembrane</keyword>
<keyword evidence="8 9" id="KW-0472">Membrane</keyword>
<comment type="subcellular location">
    <subcellularLocation>
        <location evidence="9">Cell membrane</location>
        <topology evidence="9">Multi-pass membrane protein</topology>
    </subcellularLocation>
    <subcellularLocation>
        <location evidence="1">Membrane</location>
        <topology evidence="1">Multi-pass membrane protein</topology>
    </subcellularLocation>
</comment>